<evidence type="ECO:0000313" key="2">
    <source>
        <dbReference type="Proteomes" id="UP000805193"/>
    </source>
</evidence>
<organism evidence="1 2">
    <name type="scientific">Ixodes persulcatus</name>
    <name type="common">Taiga tick</name>
    <dbReference type="NCBI Taxonomy" id="34615"/>
    <lineage>
        <taxon>Eukaryota</taxon>
        <taxon>Metazoa</taxon>
        <taxon>Ecdysozoa</taxon>
        <taxon>Arthropoda</taxon>
        <taxon>Chelicerata</taxon>
        <taxon>Arachnida</taxon>
        <taxon>Acari</taxon>
        <taxon>Parasitiformes</taxon>
        <taxon>Ixodida</taxon>
        <taxon>Ixodoidea</taxon>
        <taxon>Ixodidae</taxon>
        <taxon>Ixodinae</taxon>
        <taxon>Ixodes</taxon>
    </lineage>
</organism>
<evidence type="ECO:0000313" key="1">
    <source>
        <dbReference type="EMBL" id="KAG0416659.1"/>
    </source>
</evidence>
<gene>
    <name evidence="1" type="ORF">HPB47_006231</name>
</gene>
<name>A0AC60PB45_IXOPE</name>
<protein>
    <submittedName>
        <fullName evidence="1">Uncharacterized protein</fullName>
    </submittedName>
</protein>
<sequence>MELTMDQYEAEEAARETPGTGEGEPLPAAPQQPRETPSQLTACSLTSIGQPKVKAPSETKSPPAGTSGLQDTSGGTGNDEAMECLDGPLKRSLPAAHGDEGEPTRLEAADGTAKRTEAPKRLRTTSRTVKEIKNIAKELRKLNSNIMNEWLPGHNIIPGNERAPQAAAEAASSSSSSPGLTSRVETTNDTSIDPD</sequence>
<keyword evidence="2" id="KW-1185">Reference proteome</keyword>
<dbReference type="Proteomes" id="UP000805193">
    <property type="component" value="Unassembled WGS sequence"/>
</dbReference>
<comment type="caution">
    <text evidence="1">The sequence shown here is derived from an EMBL/GenBank/DDBJ whole genome shotgun (WGS) entry which is preliminary data.</text>
</comment>
<reference evidence="1 2" key="1">
    <citation type="journal article" date="2020" name="Cell">
        <title>Large-Scale Comparative Analyses of Tick Genomes Elucidate Their Genetic Diversity and Vector Capacities.</title>
        <authorList>
            <consortium name="Tick Genome and Microbiome Consortium (TIGMIC)"/>
            <person name="Jia N."/>
            <person name="Wang J."/>
            <person name="Shi W."/>
            <person name="Du L."/>
            <person name="Sun Y."/>
            <person name="Zhan W."/>
            <person name="Jiang J.F."/>
            <person name="Wang Q."/>
            <person name="Zhang B."/>
            <person name="Ji P."/>
            <person name="Bell-Sakyi L."/>
            <person name="Cui X.M."/>
            <person name="Yuan T.T."/>
            <person name="Jiang B.G."/>
            <person name="Yang W.F."/>
            <person name="Lam T.T."/>
            <person name="Chang Q.C."/>
            <person name="Ding S.J."/>
            <person name="Wang X.J."/>
            <person name="Zhu J.G."/>
            <person name="Ruan X.D."/>
            <person name="Zhao L."/>
            <person name="Wei J.T."/>
            <person name="Ye R.Z."/>
            <person name="Que T.C."/>
            <person name="Du C.H."/>
            <person name="Zhou Y.H."/>
            <person name="Cheng J.X."/>
            <person name="Dai P.F."/>
            <person name="Guo W.B."/>
            <person name="Han X.H."/>
            <person name="Huang E.J."/>
            <person name="Li L.F."/>
            <person name="Wei W."/>
            <person name="Gao Y.C."/>
            <person name="Liu J.Z."/>
            <person name="Shao H.Z."/>
            <person name="Wang X."/>
            <person name="Wang C.C."/>
            <person name="Yang T.C."/>
            <person name="Huo Q.B."/>
            <person name="Li W."/>
            <person name="Chen H.Y."/>
            <person name="Chen S.E."/>
            <person name="Zhou L.G."/>
            <person name="Ni X.B."/>
            <person name="Tian J.H."/>
            <person name="Sheng Y."/>
            <person name="Liu T."/>
            <person name="Pan Y.S."/>
            <person name="Xia L.Y."/>
            <person name="Li J."/>
            <person name="Zhao F."/>
            <person name="Cao W.C."/>
        </authorList>
    </citation>
    <scope>NUCLEOTIDE SEQUENCE [LARGE SCALE GENOMIC DNA]</scope>
    <source>
        <strain evidence="1">Iper-2018</strain>
    </source>
</reference>
<dbReference type="EMBL" id="JABSTQ010010931">
    <property type="protein sequence ID" value="KAG0416659.1"/>
    <property type="molecule type" value="Genomic_DNA"/>
</dbReference>
<accession>A0AC60PB45</accession>
<proteinExistence type="predicted"/>